<dbReference type="InterPro" id="IPR009010">
    <property type="entry name" value="Asp_de-COase-like_dom_sf"/>
</dbReference>
<keyword evidence="8" id="KW-0408">Iron</keyword>
<evidence type="ECO:0000256" key="8">
    <source>
        <dbReference type="ARBA" id="ARBA00023004"/>
    </source>
</evidence>
<evidence type="ECO:0000256" key="1">
    <source>
        <dbReference type="ARBA" id="ARBA00001942"/>
    </source>
</evidence>
<dbReference type="Pfam" id="PF01568">
    <property type="entry name" value="Molydop_binding"/>
    <property type="match status" value="1"/>
</dbReference>
<dbReference type="GO" id="GO:0046872">
    <property type="term" value="F:metal ion binding"/>
    <property type="evidence" value="ECO:0007669"/>
    <property type="project" value="UniProtKB-KW"/>
</dbReference>
<keyword evidence="7 12" id="KW-0560">Oxidoreductase</keyword>
<dbReference type="STRING" id="1229727.Ga0080559_TMP2791"/>
<protein>
    <submittedName>
        <fullName evidence="12">Assimilatory nitrate reductase (NADH) alpha subunit apoprotein</fullName>
        <ecNumber evidence="12">1.7.1.1</ecNumber>
    </submittedName>
</protein>
<dbReference type="CDD" id="cd02754">
    <property type="entry name" value="MopB_Nitrate-R-NapA-like"/>
    <property type="match status" value="1"/>
</dbReference>
<dbReference type="Gene3D" id="3.40.50.740">
    <property type="match status" value="1"/>
</dbReference>
<dbReference type="CDD" id="cd02791">
    <property type="entry name" value="MopB_CT_Nitrate-R-NapA-like"/>
    <property type="match status" value="1"/>
</dbReference>
<dbReference type="GO" id="GO:0016020">
    <property type="term" value="C:membrane"/>
    <property type="evidence" value="ECO:0007669"/>
    <property type="project" value="TreeGrafter"/>
</dbReference>
<dbReference type="InterPro" id="IPR041957">
    <property type="entry name" value="CT_Nitrate-R-NapA-like"/>
</dbReference>
<keyword evidence="10" id="KW-0534">Nitrate assimilation</keyword>
<dbReference type="GO" id="GO:0045333">
    <property type="term" value="P:cellular respiration"/>
    <property type="evidence" value="ECO:0007669"/>
    <property type="project" value="UniProtKB-ARBA"/>
</dbReference>
<dbReference type="Gene3D" id="2.20.25.90">
    <property type="entry name" value="ADC-like domains"/>
    <property type="match status" value="1"/>
</dbReference>
<evidence type="ECO:0000256" key="10">
    <source>
        <dbReference type="ARBA" id="ARBA00023063"/>
    </source>
</evidence>
<dbReference type="PANTHER" id="PTHR43105">
    <property type="entry name" value="RESPIRATORY NITRATE REDUCTASE"/>
    <property type="match status" value="1"/>
</dbReference>
<evidence type="ECO:0000256" key="9">
    <source>
        <dbReference type="ARBA" id="ARBA00023014"/>
    </source>
</evidence>
<dbReference type="SUPFAM" id="SSF53706">
    <property type="entry name" value="Formate dehydrogenase/DMSO reductase, domains 1-3"/>
    <property type="match status" value="1"/>
</dbReference>
<dbReference type="Gene3D" id="2.40.40.20">
    <property type="match status" value="1"/>
</dbReference>
<dbReference type="SUPFAM" id="SSF50692">
    <property type="entry name" value="ADC-like"/>
    <property type="match status" value="1"/>
</dbReference>
<evidence type="ECO:0000256" key="4">
    <source>
        <dbReference type="ARBA" id="ARBA00022485"/>
    </source>
</evidence>
<dbReference type="OrthoDB" id="9816402at2"/>
<accession>A0A1U7D5Y0</accession>
<comment type="similarity">
    <text evidence="3">Belongs to the prokaryotic molybdopterin-containing oxidoreductase family. NasA/NapA/NarB subfamily.</text>
</comment>
<dbReference type="GO" id="GO:0009703">
    <property type="term" value="F:nitrate reductase (NADH) activity"/>
    <property type="evidence" value="ECO:0007669"/>
    <property type="project" value="UniProtKB-EC"/>
</dbReference>
<gene>
    <name evidence="12" type="ORF">Ga0080559_TMP2791</name>
</gene>
<dbReference type="SMART" id="SM00926">
    <property type="entry name" value="Molybdop_Fe4S4"/>
    <property type="match status" value="1"/>
</dbReference>
<evidence type="ECO:0000256" key="6">
    <source>
        <dbReference type="ARBA" id="ARBA00022723"/>
    </source>
</evidence>
<feature type="domain" description="4Fe-4S Mo/W bis-MGD-type" evidence="11">
    <location>
        <begin position="2"/>
        <end position="58"/>
    </location>
</feature>
<dbReference type="Gene3D" id="3.40.228.10">
    <property type="entry name" value="Dimethylsulfoxide Reductase, domain 2"/>
    <property type="match status" value="1"/>
</dbReference>
<dbReference type="GO" id="GO:1990204">
    <property type="term" value="C:oxidoreductase complex"/>
    <property type="evidence" value="ECO:0007669"/>
    <property type="project" value="UniProtKB-ARBA"/>
</dbReference>
<proteinExistence type="inferred from homology"/>
<keyword evidence="4" id="KW-0004">4Fe-4S</keyword>
<dbReference type="InterPro" id="IPR006656">
    <property type="entry name" value="Mopterin_OxRdtase"/>
</dbReference>
<organism evidence="12 13">
    <name type="scientific">Salipiger profundus</name>
    <dbReference type="NCBI Taxonomy" id="1229727"/>
    <lineage>
        <taxon>Bacteria</taxon>
        <taxon>Pseudomonadati</taxon>
        <taxon>Pseudomonadota</taxon>
        <taxon>Alphaproteobacteria</taxon>
        <taxon>Rhodobacterales</taxon>
        <taxon>Roseobacteraceae</taxon>
        <taxon>Salipiger</taxon>
    </lineage>
</organism>
<dbReference type="KEGG" id="tpro:Ga0080559_TMP2791"/>
<dbReference type="Pfam" id="PF00384">
    <property type="entry name" value="Molybdopterin"/>
    <property type="match status" value="1"/>
</dbReference>
<evidence type="ECO:0000256" key="2">
    <source>
        <dbReference type="ARBA" id="ARBA00001966"/>
    </source>
</evidence>
<dbReference type="EC" id="1.7.1.1" evidence="12"/>
<name>A0A1U7D5Y0_9RHOB</name>
<comment type="cofactor">
    <cofactor evidence="1">
        <name>Mo-bis(molybdopterin guanine dinucleotide)</name>
        <dbReference type="ChEBI" id="CHEBI:60539"/>
    </cofactor>
</comment>
<evidence type="ECO:0000256" key="3">
    <source>
        <dbReference type="ARBA" id="ARBA00008747"/>
    </source>
</evidence>
<dbReference type="PANTHER" id="PTHR43105:SF9">
    <property type="entry name" value="NADPH-FE(3+) OXIDOREDUCTASE SUBUNIT ALPHA"/>
    <property type="match status" value="1"/>
</dbReference>
<dbReference type="PROSITE" id="PS51669">
    <property type="entry name" value="4FE4S_MOW_BIS_MGD"/>
    <property type="match status" value="1"/>
</dbReference>
<comment type="cofactor">
    <cofactor evidence="2">
        <name>[4Fe-4S] cluster</name>
        <dbReference type="ChEBI" id="CHEBI:49883"/>
    </cofactor>
</comment>
<dbReference type="InterPro" id="IPR041854">
    <property type="entry name" value="BFD-like_2Fe2S-bd_dom_sf"/>
</dbReference>
<evidence type="ECO:0000256" key="5">
    <source>
        <dbReference type="ARBA" id="ARBA00022505"/>
    </source>
</evidence>
<reference evidence="12 13" key="1">
    <citation type="submission" date="2016-03" db="EMBL/GenBank/DDBJ databases">
        <title>Deep-sea bacteria in the southern Pacific.</title>
        <authorList>
            <person name="Tang K."/>
        </authorList>
    </citation>
    <scope>NUCLEOTIDE SEQUENCE [LARGE SCALE GENOMIC DNA]</scope>
    <source>
        <strain evidence="12 13">JLT2016</strain>
    </source>
</reference>
<dbReference type="InterPro" id="IPR006657">
    <property type="entry name" value="MoPterin_dinucl-bd_dom"/>
</dbReference>
<dbReference type="EMBL" id="CP014796">
    <property type="protein sequence ID" value="APX23587.1"/>
    <property type="molecule type" value="Genomic_DNA"/>
</dbReference>
<evidence type="ECO:0000256" key="7">
    <source>
        <dbReference type="ARBA" id="ARBA00023002"/>
    </source>
</evidence>
<evidence type="ECO:0000313" key="13">
    <source>
        <dbReference type="Proteomes" id="UP000186559"/>
    </source>
</evidence>
<dbReference type="Pfam" id="PF04324">
    <property type="entry name" value="Fer2_BFD"/>
    <property type="match status" value="1"/>
</dbReference>
<dbReference type="GO" id="GO:0051539">
    <property type="term" value="F:4 iron, 4 sulfur cluster binding"/>
    <property type="evidence" value="ECO:0007669"/>
    <property type="project" value="UniProtKB-KW"/>
</dbReference>
<dbReference type="InterPro" id="IPR050123">
    <property type="entry name" value="Prok_molybdopt-oxidoreductase"/>
</dbReference>
<dbReference type="AlphaFoldDB" id="A0A1U7D5Y0"/>
<dbReference type="RefSeq" id="WP_076623598.1">
    <property type="nucleotide sequence ID" value="NZ_BMEW01000022.1"/>
</dbReference>
<evidence type="ECO:0000313" key="12">
    <source>
        <dbReference type="EMBL" id="APX23587.1"/>
    </source>
</evidence>
<dbReference type="InterPro" id="IPR006963">
    <property type="entry name" value="Mopterin_OxRdtase_4Fe-4S_dom"/>
</dbReference>
<dbReference type="Pfam" id="PF04879">
    <property type="entry name" value="Molybdop_Fe4S4"/>
    <property type="match status" value="1"/>
</dbReference>
<evidence type="ECO:0000259" key="11">
    <source>
        <dbReference type="PROSITE" id="PS51669"/>
    </source>
</evidence>
<dbReference type="GO" id="GO:0042128">
    <property type="term" value="P:nitrate assimilation"/>
    <property type="evidence" value="ECO:0007669"/>
    <property type="project" value="UniProtKB-KW"/>
</dbReference>
<keyword evidence="5" id="KW-0500">Molybdenum</keyword>
<keyword evidence="9" id="KW-0411">Iron-sulfur</keyword>
<sequence>MGAEVRSTCPYCGVGCGVLLSADGSGGLAVRGDPAHPTNRGRLCSKGSALGETVGLEERLLAPQVHGSTATWKDALNLVATRFRKTIETHGSDSVAFYVSGQMLTEDYYVANKLMKGFIGSANIDTNSRLCMASTVAGHRRAFGTDTVPGVYDDLEEADLIVLVGSNLAWCHPILYQRIMAAREKRALRLVVIDPRRTASCEGADLHLALEPGSDVALFNALLAEVARRGAVDRDYVSAHVEGFDAALKAAQGSDPAFTGLSRETLRDFCDLWIGTEKVVTIFSQGVNQSSSGSDKVNAILNCHLATGRIGKPGMGPFSVTGQPNAMGGREVGGLANMLACHLDIENVDHRDAVRGFWNAPAMPEAPGLKAVEMFRAVADGRIKALWLIHSNPAVTLPDADTVQDAIASCPFVVVSDITAATDTARQANVLLPATAWAEKSGTVTNSDRTISRQRAALAPPGAARPDWAILAEVAQRMGFAEGFNWDNEAEIFAEYAALSGLARTFGKDFDISNRAKLSSSDYDSMPPFRWPDGPAKSGGRFFEDGGFYHPDGKARMLALAPRAPAAALTPEHPFRLNTGRLRDQWHTMTRTALSPRLSAHLPEPFVDMHPDDAARLGLAPADLLRLESPQGSAILRLRITRDVQPGHLFAPMHWTGETAPSARIDALIASVTDPVSGQPESKAAAVSAARFEAAWYGFAIATARPRPECAYWALARTDRGFRAELAGTEEIADAEDFARALFGLPDAALQMSKDMAKGRTRLAFMDGEILLAALYLDHKPVRLMRDFLAGLPGTETPWALAGTARGDMPDPGPVVCSCYAVGRNTILRAIGAEGLQSVEAIGASLSAGTNCGSCKAELAALLQQGVSRAAE</sequence>
<dbReference type="InterPro" id="IPR007419">
    <property type="entry name" value="BFD-like_2Fe2S-bd_dom"/>
</dbReference>
<dbReference type="Gene3D" id="1.10.10.1100">
    <property type="entry name" value="BFD-like [2Fe-2S]-binding domain"/>
    <property type="match status" value="1"/>
</dbReference>
<dbReference type="GO" id="GO:0043546">
    <property type="term" value="F:molybdopterin cofactor binding"/>
    <property type="evidence" value="ECO:0007669"/>
    <property type="project" value="InterPro"/>
</dbReference>
<keyword evidence="13" id="KW-1185">Reference proteome</keyword>
<dbReference type="Proteomes" id="UP000186559">
    <property type="component" value="Chromosome"/>
</dbReference>
<keyword evidence="6" id="KW-0479">Metal-binding</keyword>